<evidence type="ECO:0000313" key="1">
    <source>
        <dbReference type="EMBL" id="MED6153957.1"/>
    </source>
</evidence>
<proteinExistence type="predicted"/>
<reference evidence="1 2" key="1">
    <citation type="journal article" date="2023" name="Plants (Basel)">
        <title>Bridging the Gap: Combining Genomics and Transcriptomics Approaches to Understand Stylosanthes scabra, an Orphan Legume from the Brazilian Caatinga.</title>
        <authorList>
            <person name="Ferreira-Neto J.R.C."/>
            <person name="da Silva M.D."/>
            <person name="Binneck E."/>
            <person name="de Melo N.F."/>
            <person name="da Silva R.H."/>
            <person name="de Melo A.L.T.M."/>
            <person name="Pandolfi V."/>
            <person name="Bustamante F.O."/>
            <person name="Brasileiro-Vidal A.C."/>
            <person name="Benko-Iseppon A.M."/>
        </authorList>
    </citation>
    <scope>NUCLEOTIDE SEQUENCE [LARGE SCALE GENOMIC DNA]</scope>
    <source>
        <tissue evidence="1">Leaves</tissue>
    </source>
</reference>
<dbReference type="EMBL" id="JASCZI010095109">
    <property type="protein sequence ID" value="MED6153957.1"/>
    <property type="molecule type" value="Genomic_DNA"/>
</dbReference>
<comment type="caution">
    <text evidence="1">The sequence shown here is derived from an EMBL/GenBank/DDBJ whole genome shotgun (WGS) entry which is preliminary data.</text>
</comment>
<accession>A0ABU6TZU1</accession>
<organism evidence="1 2">
    <name type="scientific">Stylosanthes scabra</name>
    <dbReference type="NCBI Taxonomy" id="79078"/>
    <lineage>
        <taxon>Eukaryota</taxon>
        <taxon>Viridiplantae</taxon>
        <taxon>Streptophyta</taxon>
        <taxon>Embryophyta</taxon>
        <taxon>Tracheophyta</taxon>
        <taxon>Spermatophyta</taxon>
        <taxon>Magnoliopsida</taxon>
        <taxon>eudicotyledons</taxon>
        <taxon>Gunneridae</taxon>
        <taxon>Pentapetalae</taxon>
        <taxon>rosids</taxon>
        <taxon>fabids</taxon>
        <taxon>Fabales</taxon>
        <taxon>Fabaceae</taxon>
        <taxon>Papilionoideae</taxon>
        <taxon>50 kb inversion clade</taxon>
        <taxon>dalbergioids sensu lato</taxon>
        <taxon>Dalbergieae</taxon>
        <taxon>Pterocarpus clade</taxon>
        <taxon>Stylosanthes</taxon>
    </lineage>
</organism>
<dbReference type="Proteomes" id="UP001341840">
    <property type="component" value="Unassembled WGS sequence"/>
</dbReference>
<name>A0ABU6TZU1_9FABA</name>
<sequence>GLLASSGLLLAPCFLPEMHGRYKVDGFDSTVAAERGSTGSVDCHATLVYNIACYPEIVSWLQRNYEIMQW</sequence>
<feature type="non-terminal residue" evidence="1">
    <location>
        <position position="1"/>
    </location>
</feature>
<gene>
    <name evidence="1" type="ORF">PIB30_107239</name>
</gene>
<keyword evidence="2" id="KW-1185">Reference proteome</keyword>
<evidence type="ECO:0000313" key="2">
    <source>
        <dbReference type="Proteomes" id="UP001341840"/>
    </source>
</evidence>
<protein>
    <submittedName>
        <fullName evidence="1">Uncharacterized protein</fullName>
    </submittedName>
</protein>